<dbReference type="SUPFAM" id="SSF101821">
    <property type="entry name" value="Aminopeptidase/glucanase lid domain"/>
    <property type="match status" value="1"/>
</dbReference>
<dbReference type="GO" id="GO:0008270">
    <property type="term" value="F:zinc ion binding"/>
    <property type="evidence" value="ECO:0007669"/>
    <property type="project" value="InterPro"/>
</dbReference>
<dbReference type="EMBL" id="VSIX01000032">
    <property type="protein sequence ID" value="TYB31678.1"/>
    <property type="molecule type" value="Genomic_DNA"/>
</dbReference>
<evidence type="ECO:0000256" key="2">
    <source>
        <dbReference type="ARBA" id="ARBA00008290"/>
    </source>
</evidence>
<keyword evidence="7 9" id="KW-0862">Zinc</keyword>
<dbReference type="PRINTS" id="PR00932">
    <property type="entry name" value="AMINO1PTASE"/>
</dbReference>
<dbReference type="GO" id="GO:0004177">
    <property type="term" value="F:aminopeptidase activity"/>
    <property type="evidence" value="ECO:0007669"/>
    <property type="project" value="UniProtKB-KW"/>
</dbReference>
<keyword evidence="5 9" id="KW-0479">Metal-binding</keyword>
<name>A0A5D0MKD7_9BACT</name>
<dbReference type="InterPro" id="IPR023358">
    <property type="entry name" value="Peptidase_M18_dom2"/>
</dbReference>
<dbReference type="Proteomes" id="UP000324143">
    <property type="component" value="Unassembled WGS sequence"/>
</dbReference>
<gene>
    <name evidence="11" type="ORF">FXF47_03520</name>
</gene>
<keyword evidence="8 9" id="KW-0482">Metalloprotease</keyword>
<evidence type="ECO:0000256" key="10">
    <source>
        <dbReference type="RuleBase" id="RU004387"/>
    </source>
</evidence>
<proteinExistence type="inferred from homology"/>
<keyword evidence="12" id="KW-1185">Reference proteome</keyword>
<dbReference type="GO" id="GO:0006508">
    <property type="term" value="P:proteolysis"/>
    <property type="evidence" value="ECO:0007669"/>
    <property type="project" value="UniProtKB-KW"/>
</dbReference>
<keyword evidence="6 9" id="KW-0378">Hydrolase</keyword>
<dbReference type="InterPro" id="IPR001948">
    <property type="entry name" value="Peptidase_M18"/>
</dbReference>
<dbReference type="GO" id="GO:0008237">
    <property type="term" value="F:metallopeptidase activity"/>
    <property type="evidence" value="ECO:0007669"/>
    <property type="project" value="UniProtKB-KW"/>
</dbReference>
<dbReference type="PANTHER" id="PTHR28570:SF3">
    <property type="entry name" value="ASPARTYL AMINOPEPTIDASE"/>
    <property type="match status" value="1"/>
</dbReference>
<organism evidence="11 12">
    <name type="scientific">Candidatus Mcinerneyibacterium aminivorans</name>
    <dbReference type="NCBI Taxonomy" id="2703815"/>
    <lineage>
        <taxon>Bacteria</taxon>
        <taxon>Candidatus Macinerneyibacteriota</taxon>
        <taxon>Candidatus Mcinerneyibacteria</taxon>
        <taxon>Candidatus Mcinerneyibacteriales</taxon>
        <taxon>Candidatus Mcinerneyibacteriaceae</taxon>
        <taxon>Candidatus Mcinerneyibacterium</taxon>
    </lineage>
</organism>
<evidence type="ECO:0000256" key="3">
    <source>
        <dbReference type="ARBA" id="ARBA00022438"/>
    </source>
</evidence>
<evidence type="ECO:0000313" key="11">
    <source>
        <dbReference type="EMBL" id="TYB31678.1"/>
    </source>
</evidence>
<dbReference type="AlphaFoldDB" id="A0A5D0MKD7"/>
<keyword evidence="3 9" id="KW-0031">Aminopeptidase</keyword>
<evidence type="ECO:0000256" key="8">
    <source>
        <dbReference type="ARBA" id="ARBA00023049"/>
    </source>
</evidence>
<comment type="caution">
    <text evidence="11">The sequence shown here is derived from an EMBL/GenBank/DDBJ whole genome shotgun (WGS) entry which is preliminary data.</text>
</comment>
<evidence type="ECO:0000256" key="5">
    <source>
        <dbReference type="ARBA" id="ARBA00022723"/>
    </source>
</evidence>
<keyword evidence="4 9" id="KW-0645">Protease</keyword>
<accession>A0A5D0MKD7</accession>
<comment type="cofactor">
    <cofactor evidence="1 10">
        <name>Zn(2+)</name>
        <dbReference type="ChEBI" id="CHEBI:29105"/>
    </cofactor>
</comment>
<dbReference type="GO" id="GO:0005737">
    <property type="term" value="C:cytoplasm"/>
    <property type="evidence" value="ECO:0007669"/>
    <property type="project" value="UniProtKB-ARBA"/>
</dbReference>
<evidence type="ECO:0000256" key="1">
    <source>
        <dbReference type="ARBA" id="ARBA00001947"/>
    </source>
</evidence>
<sequence>MNKKKKLAKKLLTFIENSPTSFHATKNIKNKLESNNFKKLKEDEKWDLNPGNKYYLERNNSALIAFTYGKNNIENGFNLIGAHTDSPLLKIKNEAVIKKHNYIKIGTEVYGGPIVHTWLDKELSIAGRVTVEEGGEIKSKLVNFEEPVAIIPNLAIHMNRKVNKGFEYNKQKHLPAIISTVNNEDDNSNNNKNFLKQLIADKINTKYESIYELDLFLYDITSPKVTGIENEFVTAGRLDDLAMCHSILEALTNKDRYEATNIGIFYDNEEIGSRTYQGANSNFLRDTLERLIITEGGDRQDYFRAIANSFLISADQAHALHPNFSDKHDSNYAPVINKGPVVKLNANFRYATTSETASYFEKLCKDANVPFQRLANRSDMKSGSTIGPMTSSLLNVKTVDVGNPLWAMHSVRETGGVKDHFYMTEIFKKFFK</sequence>
<dbReference type="FunFam" id="2.30.250.10:FF:000003">
    <property type="entry name" value="Probable M18 family aminopeptidase 2"/>
    <property type="match status" value="1"/>
</dbReference>
<dbReference type="NCBIfam" id="NF002759">
    <property type="entry name" value="PRK02813.1"/>
    <property type="match status" value="1"/>
</dbReference>
<evidence type="ECO:0000256" key="6">
    <source>
        <dbReference type="ARBA" id="ARBA00022801"/>
    </source>
</evidence>
<dbReference type="Gene3D" id="3.40.630.10">
    <property type="entry name" value="Zn peptidases"/>
    <property type="match status" value="1"/>
</dbReference>
<dbReference type="PANTHER" id="PTHR28570">
    <property type="entry name" value="ASPARTYL AMINOPEPTIDASE"/>
    <property type="match status" value="1"/>
</dbReference>
<dbReference type="Gene3D" id="2.30.250.10">
    <property type="entry name" value="Aminopeptidase i, Domain 2"/>
    <property type="match status" value="1"/>
</dbReference>
<protein>
    <recommendedName>
        <fullName evidence="10">M18 family aminopeptidase</fullName>
        <ecNumber evidence="10">3.4.11.-</ecNumber>
    </recommendedName>
</protein>
<dbReference type="SUPFAM" id="SSF53187">
    <property type="entry name" value="Zn-dependent exopeptidases"/>
    <property type="match status" value="1"/>
</dbReference>
<evidence type="ECO:0000313" key="12">
    <source>
        <dbReference type="Proteomes" id="UP000324143"/>
    </source>
</evidence>
<dbReference type="CDD" id="cd05658">
    <property type="entry name" value="M18_DAP"/>
    <property type="match status" value="1"/>
</dbReference>
<comment type="similarity">
    <text evidence="2 9">Belongs to the peptidase M18 family.</text>
</comment>
<reference evidence="11" key="1">
    <citation type="submission" date="2019-08" db="EMBL/GenBank/DDBJ databases">
        <title>Genomic characterization of a novel candidate phylum (ARYD3) from a high temperature, high salinity tertiary oil reservoir in north central Oklahoma, USA.</title>
        <authorList>
            <person name="Youssef N.H."/>
            <person name="Yadav A."/>
            <person name="Elshahed M.S."/>
        </authorList>
    </citation>
    <scope>NUCLEOTIDE SEQUENCE [LARGE SCALE GENOMIC DNA]</scope>
    <source>
        <strain evidence="11">ARYD3</strain>
    </source>
</reference>
<dbReference type="EC" id="3.4.11.-" evidence="10"/>
<evidence type="ECO:0000256" key="7">
    <source>
        <dbReference type="ARBA" id="ARBA00022833"/>
    </source>
</evidence>
<evidence type="ECO:0000256" key="4">
    <source>
        <dbReference type="ARBA" id="ARBA00022670"/>
    </source>
</evidence>
<evidence type="ECO:0000256" key="9">
    <source>
        <dbReference type="RuleBase" id="RU004386"/>
    </source>
</evidence>
<dbReference type="Pfam" id="PF02127">
    <property type="entry name" value="Peptidase_M18"/>
    <property type="match status" value="1"/>
</dbReference>